<evidence type="ECO:0000256" key="6">
    <source>
        <dbReference type="ARBA" id="ARBA00022801"/>
    </source>
</evidence>
<evidence type="ECO:0000256" key="4">
    <source>
        <dbReference type="ARBA" id="ARBA00022722"/>
    </source>
</evidence>
<organism evidence="11 12">
    <name type="scientific">Callosobruchus maculatus</name>
    <name type="common">Southern cowpea weevil</name>
    <name type="synonym">Pulse bruchid</name>
    <dbReference type="NCBI Taxonomy" id="64391"/>
    <lineage>
        <taxon>Eukaryota</taxon>
        <taxon>Metazoa</taxon>
        <taxon>Ecdysozoa</taxon>
        <taxon>Arthropoda</taxon>
        <taxon>Hexapoda</taxon>
        <taxon>Insecta</taxon>
        <taxon>Pterygota</taxon>
        <taxon>Neoptera</taxon>
        <taxon>Endopterygota</taxon>
        <taxon>Coleoptera</taxon>
        <taxon>Polyphaga</taxon>
        <taxon>Cucujiformia</taxon>
        <taxon>Chrysomeloidea</taxon>
        <taxon>Chrysomelidae</taxon>
        <taxon>Bruchinae</taxon>
        <taxon>Bruchini</taxon>
        <taxon>Callosobruchus</taxon>
    </lineage>
</organism>
<dbReference type="InterPro" id="IPR027806">
    <property type="entry name" value="HARBI1_dom"/>
</dbReference>
<evidence type="ECO:0000256" key="2">
    <source>
        <dbReference type="ARBA" id="ARBA00004123"/>
    </source>
</evidence>
<dbReference type="Pfam" id="PF26138">
    <property type="entry name" value="DUF8040"/>
    <property type="match status" value="1"/>
</dbReference>
<dbReference type="InterPro" id="IPR045249">
    <property type="entry name" value="HARBI1-like"/>
</dbReference>
<keyword evidence="6" id="KW-0378">Hydrolase</keyword>
<evidence type="ECO:0000256" key="5">
    <source>
        <dbReference type="ARBA" id="ARBA00022723"/>
    </source>
</evidence>
<keyword evidence="8" id="KW-0472">Membrane</keyword>
<evidence type="ECO:0000256" key="8">
    <source>
        <dbReference type="SAM" id="Phobius"/>
    </source>
</evidence>
<evidence type="ECO:0000256" key="1">
    <source>
        <dbReference type="ARBA" id="ARBA00001968"/>
    </source>
</evidence>
<dbReference type="GO" id="GO:0004518">
    <property type="term" value="F:nuclease activity"/>
    <property type="evidence" value="ECO:0007669"/>
    <property type="project" value="UniProtKB-KW"/>
</dbReference>
<dbReference type="EMBL" id="CAACVG010008185">
    <property type="protein sequence ID" value="VEN48856.1"/>
    <property type="molecule type" value="Genomic_DNA"/>
</dbReference>
<dbReference type="Pfam" id="PF13359">
    <property type="entry name" value="DDE_Tnp_4"/>
    <property type="match status" value="1"/>
</dbReference>
<comment type="subcellular location">
    <subcellularLocation>
        <location evidence="2">Nucleus</location>
    </subcellularLocation>
</comment>
<dbReference type="InterPro" id="IPR058353">
    <property type="entry name" value="DUF8040"/>
</dbReference>
<dbReference type="PANTHER" id="PTHR22930:SF85">
    <property type="entry name" value="GH03217P-RELATED"/>
    <property type="match status" value="1"/>
</dbReference>
<comment type="cofactor">
    <cofactor evidence="1">
        <name>a divalent metal cation</name>
        <dbReference type="ChEBI" id="CHEBI:60240"/>
    </cofactor>
</comment>
<dbReference type="GO" id="GO:0016787">
    <property type="term" value="F:hydrolase activity"/>
    <property type="evidence" value="ECO:0007669"/>
    <property type="project" value="UniProtKB-KW"/>
</dbReference>
<dbReference type="Proteomes" id="UP000410492">
    <property type="component" value="Unassembled WGS sequence"/>
</dbReference>
<evidence type="ECO:0000313" key="11">
    <source>
        <dbReference type="EMBL" id="VEN48856.1"/>
    </source>
</evidence>
<keyword evidence="12" id="KW-1185">Reference proteome</keyword>
<sequence length="423" mass="49382">MIVQIQTAVLGAVWQFLISLLYLFYEEGERRQARERKTMLFVQNLQMRAALYYRGKISKRPRHRSCWMKKRSDDWWTRIVKKHFTEDDWLENFRVTPDTFHFICERLRPYLQPKEKYVRTSATVEKKVAITLYKLASCAEYRIVANQFGIHKSSVHVYVYDVINAIYAEFGTEYLSMPNELEAEEVSQGFESMCGLPNVIGAIDGTHIPILPPKDGYRDFINRKGWPSYNVLAVVDNSYRFRYVTCKHPGCTHDAKVLKDSSLYNTAKEFIPNRTKTIDDKQIPLYLLGDPAYPLLPWLMKGYKGQRTPEEESFNVYLSQGRVVVENAFGRLKARFRCLTKRVDISYKFVPKVIGACMILNNIIECRKEKFVQSWLTAVAEAEIAFPQPRGQSTRDFDSLEAGIIRDTLKTYMTRYPLRSSRL</sequence>
<keyword evidence="4" id="KW-0540">Nuclease</keyword>
<feature type="domain" description="DDE Tnp4" evidence="9">
    <location>
        <begin position="203"/>
        <end position="362"/>
    </location>
</feature>
<evidence type="ECO:0000259" key="10">
    <source>
        <dbReference type="Pfam" id="PF26138"/>
    </source>
</evidence>
<comment type="similarity">
    <text evidence="3">Belongs to the HARBI1 family.</text>
</comment>
<protein>
    <submittedName>
        <fullName evidence="11">Uncharacterized protein</fullName>
    </submittedName>
</protein>
<keyword evidence="5" id="KW-0479">Metal-binding</keyword>
<accession>A0A653CNK0</accession>
<keyword evidence="8" id="KW-1133">Transmembrane helix</keyword>
<keyword evidence="7" id="KW-0539">Nucleus</keyword>
<evidence type="ECO:0000256" key="3">
    <source>
        <dbReference type="ARBA" id="ARBA00006958"/>
    </source>
</evidence>
<feature type="transmembrane region" description="Helical" evidence="8">
    <location>
        <begin position="6"/>
        <end position="25"/>
    </location>
</feature>
<reference evidence="11 12" key="1">
    <citation type="submission" date="2019-01" db="EMBL/GenBank/DDBJ databases">
        <authorList>
            <person name="Sayadi A."/>
        </authorList>
    </citation>
    <scope>NUCLEOTIDE SEQUENCE [LARGE SCALE GENOMIC DNA]</scope>
</reference>
<evidence type="ECO:0000256" key="7">
    <source>
        <dbReference type="ARBA" id="ARBA00023242"/>
    </source>
</evidence>
<evidence type="ECO:0000313" key="12">
    <source>
        <dbReference type="Proteomes" id="UP000410492"/>
    </source>
</evidence>
<dbReference type="OrthoDB" id="2668416at2759"/>
<dbReference type="AlphaFoldDB" id="A0A653CNK0"/>
<gene>
    <name evidence="11" type="ORF">CALMAC_LOCUS10162</name>
</gene>
<dbReference type="PANTHER" id="PTHR22930">
    <property type="match status" value="1"/>
</dbReference>
<dbReference type="GO" id="GO:0005634">
    <property type="term" value="C:nucleus"/>
    <property type="evidence" value="ECO:0007669"/>
    <property type="project" value="UniProtKB-SubCell"/>
</dbReference>
<keyword evidence="8" id="KW-0812">Transmembrane</keyword>
<dbReference type="GO" id="GO:0046872">
    <property type="term" value="F:metal ion binding"/>
    <property type="evidence" value="ECO:0007669"/>
    <property type="project" value="UniProtKB-KW"/>
</dbReference>
<feature type="domain" description="DUF8040" evidence="10">
    <location>
        <begin position="86"/>
        <end position="167"/>
    </location>
</feature>
<evidence type="ECO:0000259" key="9">
    <source>
        <dbReference type="Pfam" id="PF13359"/>
    </source>
</evidence>
<name>A0A653CNK0_CALMS</name>
<proteinExistence type="inferred from homology"/>